<evidence type="ECO:0000256" key="7">
    <source>
        <dbReference type="ARBA" id="ARBA00022833"/>
    </source>
</evidence>
<dbReference type="GO" id="GO:0006357">
    <property type="term" value="P:regulation of transcription by RNA polymerase II"/>
    <property type="evidence" value="ECO:0007669"/>
    <property type="project" value="TreeGrafter"/>
</dbReference>
<keyword evidence="8" id="KW-0805">Transcription regulation</keyword>
<organism evidence="16 17">
    <name type="scientific">Danaus chrysippus</name>
    <name type="common">African queen</name>
    <dbReference type="NCBI Taxonomy" id="151541"/>
    <lineage>
        <taxon>Eukaryota</taxon>
        <taxon>Metazoa</taxon>
        <taxon>Ecdysozoa</taxon>
        <taxon>Arthropoda</taxon>
        <taxon>Hexapoda</taxon>
        <taxon>Insecta</taxon>
        <taxon>Pterygota</taxon>
        <taxon>Neoptera</taxon>
        <taxon>Endopterygota</taxon>
        <taxon>Lepidoptera</taxon>
        <taxon>Glossata</taxon>
        <taxon>Ditrysia</taxon>
        <taxon>Papilionoidea</taxon>
        <taxon>Nymphalidae</taxon>
        <taxon>Danainae</taxon>
        <taxon>Danaini</taxon>
        <taxon>Danaina</taxon>
        <taxon>Danaus</taxon>
        <taxon>Anosia</taxon>
    </lineage>
</organism>
<dbReference type="InterPro" id="IPR012934">
    <property type="entry name" value="Znf_AD"/>
</dbReference>
<dbReference type="Gene3D" id="3.40.1800.20">
    <property type="match status" value="1"/>
</dbReference>
<reference evidence="16" key="1">
    <citation type="submission" date="2021-09" db="EMBL/GenBank/DDBJ databases">
        <authorList>
            <person name="Martin H S."/>
        </authorList>
    </citation>
    <scope>NUCLEOTIDE SEQUENCE</scope>
</reference>
<feature type="domain" description="C2H2-type" evidence="14">
    <location>
        <begin position="520"/>
        <end position="547"/>
    </location>
</feature>
<feature type="domain" description="C2H2-type" evidence="14">
    <location>
        <begin position="464"/>
        <end position="491"/>
    </location>
</feature>
<dbReference type="Pfam" id="PF07776">
    <property type="entry name" value="zf-AD"/>
    <property type="match status" value="1"/>
</dbReference>
<keyword evidence="9" id="KW-0238">DNA-binding</keyword>
<keyword evidence="7 13" id="KW-0862">Zinc</keyword>
<dbReference type="PANTHER" id="PTHR24404:SF100">
    <property type="entry name" value="ZINC FINGER PROTEIN 501"/>
    <property type="match status" value="1"/>
</dbReference>
<feature type="domain" description="C2H2-type" evidence="14">
    <location>
        <begin position="492"/>
        <end position="519"/>
    </location>
</feature>
<protein>
    <submittedName>
        <fullName evidence="16">(African queen) hypothetical protein</fullName>
    </submittedName>
</protein>
<evidence type="ECO:0000256" key="8">
    <source>
        <dbReference type="ARBA" id="ARBA00023015"/>
    </source>
</evidence>
<sequence>MANLLLKKDGICRTCLKEAVNCKSLLTKMENDDRTVCEVLSCITSFDIIISEKYPKQICNECFIMIRKTEEFKKRCIQSETLLKNEFLNCSVFVDDFVKQDLIPNSNLSPSFNNEDTLSSVTDTLKIDVLNVIKKERDDFLQEDIEDLSNTNLIDKIELTETTPLICISKTISSDYGREEKFNHEESTTKCENLFDVCKREIACSELSKTGSNAQNVCNFEQNFTNDCNISNKYEINQVDSTCSDYNSSTTKIFNEDIAVIKQISNENESRSLANKRKPLKPDAIDESSTISCPHCTWVLPDVKAFEKHLEKHRCAKKKEYQCSMCSRKFLSKQLLRKHIISHLDKNDQKFVCTTCKREFKHQAHLENHIENAHTKIKGFKCDTCTKSFSNQESLEFHKKQHTNTRKYQCNVCSKTFAVHSVLNEHLRTHTGEKPFLCSICGRGFTQKTNLAQHMRRHQGLKPYKCGNCDRSFVSKGELDAHTRKHTGKHPFVCDECGNGFTTSSSLTKHRRIHTGEKRYACDLCSMRFTALGTLKNHRRTHTGEKPYQCMLCEKAFIQRQDLVGHIRCHTGERPFTCTSCGQGFRKSSALKVHLRSHGNDMLVM</sequence>
<comment type="subcellular location">
    <subcellularLocation>
        <location evidence="2">Nucleus</location>
    </subcellularLocation>
</comment>
<evidence type="ECO:0000259" key="14">
    <source>
        <dbReference type="PROSITE" id="PS50157"/>
    </source>
</evidence>
<feature type="binding site" evidence="13">
    <location>
        <position position="62"/>
    </location>
    <ligand>
        <name>Zn(2+)</name>
        <dbReference type="ChEBI" id="CHEBI:29105"/>
    </ligand>
</feature>
<dbReference type="PROSITE" id="PS00028">
    <property type="entry name" value="ZINC_FINGER_C2H2_1"/>
    <property type="match status" value="10"/>
</dbReference>
<evidence type="ECO:0000313" key="17">
    <source>
        <dbReference type="Proteomes" id="UP000789524"/>
    </source>
</evidence>
<dbReference type="SMART" id="SM00868">
    <property type="entry name" value="zf-AD"/>
    <property type="match status" value="1"/>
</dbReference>
<keyword evidence="10" id="KW-0804">Transcription</keyword>
<comment type="function">
    <text evidence="1">May be involved in transcriptional regulation.</text>
</comment>
<dbReference type="FunFam" id="3.30.160.60:FF:000446">
    <property type="entry name" value="Zinc finger protein"/>
    <property type="match status" value="1"/>
</dbReference>
<evidence type="ECO:0000256" key="6">
    <source>
        <dbReference type="ARBA" id="ARBA00022771"/>
    </source>
</evidence>
<evidence type="ECO:0000256" key="5">
    <source>
        <dbReference type="ARBA" id="ARBA00022737"/>
    </source>
</evidence>
<feature type="domain" description="ZAD" evidence="15">
    <location>
        <begin position="10"/>
        <end position="86"/>
    </location>
</feature>
<feature type="domain" description="C2H2-type" evidence="14">
    <location>
        <begin position="548"/>
        <end position="575"/>
    </location>
</feature>
<name>A0A8J2QXR5_9NEOP</name>
<feature type="binding site" evidence="13">
    <location>
        <position position="12"/>
    </location>
    <ligand>
        <name>Zn(2+)</name>
        <dbReference type="ChEBI" id="CHEBI:29105"/>
    </ligand>
</feature>
<feature type="domain" description="C2H2-type" evidence="14">
    <location>
        <begin position="408"/>
        <end position="435"/>
    </location>
</feature>
<feature type="domain" description="C2H2-type" evidence="14">
    <location>
        <begin position="436"/>
        <end position="463"/>
    </location>
</feature>
<evidence type="ECO:0000256" key="12">
    <source>
        <dbReference type="PROSITE-ProRule" id="PRU00042"/>
    </source>
</evidence>
<dbReference type="PROSITE" id="PS51915">
    <property type="entry name" value="ZAD"/>
    <property type="match status" value="1"/>
</dbReference>
<evidence type="ECO:0000256" key="1">
    <source>
        <dbReference type="ARBA" id="ARBA00003767"/>
    </source>
</evidence>
<feature type="domain" description="C2H2-type" evidence="14">
    <location>
        <begin position="351"/>
        <end position="379"/>
    </location>
</feature>
<dbReference type="Proteomes" id="UP000789524">
    <property type="component" value="Unassembled WGS sequence"/>
</dbReference>
<keyword evidence="11" id="KW-0539">Nucleus</keyword>
<dbReference type="FunFam" id="3.30.160.60:FF:000097">
    <property type="entry name" value="Zinc finger protein"/>
    <property type="match status" value="1"/>
</dbReference>
<evidence type="ECO:0000313" key="16">
    <source>
        <dbReference type="EMBL" id="CAG9573538.1"/>
    </source>
</evidence>
<evidence type="ECO:0000256" key="10">
    <source>
        <dbReference type="ARBA" id="ARBA00023163"/>
    </source>
</evidence>
<dbReference type="PROSITE" id="PS50157">
    <property type="entry name" value="ZINC_FINGER_C2H2_2"/>
    <property type="match status" value="10"/>
</dbReference>
<evidence type="ECO:0000256" key="9">
    <source>
        <dbReference type="ARBA" id="ARBA00023125"/>
    </source>
</evidence>
<dbReference type="PANTHER" id="PTHR24404">
    <property type="entry name" value="ZINC FINGER PROTEIN"/>
    <property type="match status" value="1"/>
</dbReference>
<evidence type="ECO:0000256" key="13">
    <source>
        <dbReference type="PROSITE-ProRule" id="PRU01263"/>
    </source>
</evidence>
<evidence type="ECO:0000256" key="11">
    <source>
        <dbReference type="ARBA" id="ARBA00023242"/>
    </source>
</evidence>
<dbReference type="Pfam" id="PF00096">
    <property type="entry name" value="zf-C2H2"/>
    <property type="match status" value="7"/>
</dbReference>
<dbReference type="SUPFAM" id="SSF57716">
    <property type="entry name" value="Glucocorticoid receptor-like (DNA-binding domain)"/>
    <property type="match status" value="1"/>
</dbReference>
<feature type="domain" description="C2H2-type" evidence="14">
    <location>
        <begin position="380"/>
        <end position="407"/>
    </location>
</feature>
<evidence type="ECO:0000256" key="2">
    <source>
        <dbReference type="ARBA" id="ARBA00004123"/>
    </source>
</evidence>
<dbReference type="FunFam" id="3.30.160.60:FF:001119">
    <property type="entry name" value="zinc finger protein 408"/>
    <property type="match status" value="1"/>
</dbReference>
<feature type="domain" description="C2H2-type" evidence="14">
    <location>
        <begin position="576"/>
        <end position="603"/>
    </location>
</feature>
<dbReference type="EMBL" id="CAKASE010000070">
    <property type="protein sequence ID" value="CAG9573538.1"/>
    <property type="molecule type" value="Genomic_DNA"/>
</dbReference>
<dbReference type="GO" id="GO:0003700">
    <property type="term" value="F:DNA-binding transcription factor activity"/>
    <property type="evidence" value="ECO:0007669"/>
    <property type="project" value="TreeGrafter"/>
</dbReference>
<gene>
    <name evidence="16" type="ORF">DCHRY22_LOCUS10496</name>
</gene>
<dbReference type="GO" id="GO:0005634">
    <property type="term" value="C:nucleus"/>
    <property type="evidence" value="ECO:0007669"/>
    <property type="project" value="UniProtKB-SubCell"/>
</dbReference>
<keyword evidence="17" id="KW-1185">Reference proteome</keyword>
<dbReference type="GO" id="GO:0000978">
    <property type="term" value="F:RNA polymerase II cis-regulatory region sequence-specific DNA binding"/>
    <property type="evidence" value="ECO:0007669"/>
    <property type="project" value="TreeGrafter"/>
</dbReference>
<evidence type="ECO:0000256" key="4">
    <source>
        <dbReference type="ARBA" id="ARBA00022723"/>
    </source>
</evidence>
<dbReference type="AlphaFoldDB" id="A0A8J2QXR5"/>
<keyword evidence="6 12" id="KW-0863">Zinc-finger</keyword>
<feature type="binding site" evidence="13">
    <location>
        <position position="15"/>
    </location>
    <ligand>
        <name>Zn(2+)</name>
        <dbReference type="ChEBI" id="CHEBI:29105"/>
    </ligand>
</feature>
<feature type="domain" description="C2H2-type" evidence="14">
    <location>
        <begin position="321"/>
        <end position="348"/>
    </location>
</feature>
<dbReference type="InterPro" id="IPR036236">
    <property type="entry name" value="Znf_C2H2_sf"/>
</dbReference>
<accession>A0A8J2QXR5</accession>
<feature type="binding site" evidence="13">
    <location>
        <position position="59"/>
    </location>
    <ligand>
        <name>Zn(2+)</name>
        <dbReference type="ChEBI" id="CHEBI:29105"/>
    </ligand>
</feature>
<comment type="caution">
    <text evidence="16">The sequence shown here is derived from an EMBL/GenBank/DDBJ whole genome shotgun (WGS) entry which is preliminary data.</text>
</comment>
<dbReference type="FunFam" id="3.30.160.60:FF:000624">
    <property type="entry name" value="zinc finger protein 697"/>
    <property type="match status" value="1"/>
</dbReference>
<comment type="similarity">
    <text evidence="3">Belongs to the krueppel C2H2-type zinc-finger protein family.</text>
</comment>
<evidence type="ECO:0000259" key="15">
    <source>
        <dbReference type="PROSITE" id="PS51915"/>
    </source>
</evidence>
<evidence type="ECO:0000256" key="3">
    <source>
        <dbReference type="ARBA" id="ARBA00006991"/>
    </source>
</evidence>
<proteinExistence type="inferred from homology"/>
<dbReference type="InterPro" id="IPR050589">
    <property type="entry name" value="Ikaros_C2H2-ZF"/>
</dbReference>
<dbReference type="Gene3D" id="3.30.160.60">
    <property type="entry name" value="Classic Zinc Finger"/>
    <property type="match status" value="9"/>
</dbReference>
<dbReference type="SUPFAM" id="SSF57667">
    <property type="entry name" value="beta-beta-alpha zinc fingers"/>
    <property type="match status" value="6"/>
</dbReference>
<dbReference type="InterPro" id="IPR013087">
    <property type="entry name" value="Znf_C2H2_type"/>
</dbReference>
<dbReference type="GO" id="GO:0008270">
    <property type="term" value="F:zinc ion binding"/>
    <property type="evidence" value="ECO:0007669"/>
    <property type="project" value="UniProtKB-UniRule"/>
</dbReference>
<dbReference type="FunFam" id="3.30.160.60:FF:001498">
    <property type="entry name" value="Zinc finger protein 404"/>
    <property type="match status" value="1"/>
</dbReference>
<dbReference type="SMART" id="SM00355">
    <property type="entry name" value="ZnF_C2H2"/>
    <property type="match status" value="11"/>
</dbReference>
<keyword evidence="4 13" id="KW-0479">Metal-binding</keyword>
<dbReference type="OrthoDB" id="9439903at2759"/>
<dbReference type="FunFam" id="3.30.160.60:FF:002090">
    <property type="entry name" value="Zinc finger protein 473"/>
    <property type="match status" value="1"/>
</dbReference>
<dbReference type="Pfam" id="PF13912">
    <property type="entry name" value="zf-C2H2_6"/>
    <property type="match status" value="1"/>
</dbReference>
<keyword evidence="5" id="KW-0677">Repeat</keyword>
<dbReference type="FunFam" id="3.30.160.60:FF:002343">
    <property type="entry name" value="Zinc finger protein 33A"/>
    <property type="match status" value="1"/>
</dbReference>